<name>A0ABW4W1M2_9BACI</name>
<gene>
    <name evidence="1" type="ORF">ACFSJF_09280</name>
</gene>
<accession>A0ABW4W1M2</accession>
<evidence type="ECO:0000313" key="2">
    <source>
        <dbReference type="Proteomes" id="UP001597383"/>
    </source>
</evidence>
<reference evidence="2" key="1">
    <citation type="journal article" date="2019" name="Int. J. Syst. Evol. Microbiol.">
        <title>The Global Catalogue of Microorganisms (GCM) 10K type strain sequencing project: providing services to taxonomists for standard genome sequencing and annotation.</title>
        <authorList>
            <consortium name="The Broad Institute Genomics Platform"/>
            <consortium name="The Broad Institute Genome Sequencing Center for Infectious Disease"/>
            <person name="Wu L."/>
            <person name="Ma J."/>
        </authorList>
    </citation>
    <scope>NUCLEOTIDE SEQUENCE [LARGE SCALE GENOMIC DNA]</scope>
    <source>
        <strain evidence="2">R28</strain>
    </source>
</reference>
<dbReference type="Pfam" id="PF14070">
    <property type="entry name" value="YjfB_motility"/>
    <property type="match status" value="1"/>
</dbReference>
<proteinExistence type="predicted"/>
<dbReference type="Proteomes" id="UP001597383">
    <property type="component" value="Unassembled WGS sequence"/>
</dbReference>
<keyword evidence="2" id="KW-1185">Reference proteome</keyword>
<dbReference type="RefSeq" id="WP_377556313.1">
    <property type="nucleotide sequence ID" value="NZ_JBHUHQ010000015.1"/>
</dbReference>
<dbReference type="InterPro" id="IPR025906">
    <property type="entry name" value="YjfB_motility"/>
</dbReference>
<evidence type="ECO:0000313" key="1">
    <source>
        <dbReference type="EMBL" id="MFD2044457.1"/>
    </source>
</evidence>
<dbReference type="EMBL" id="JBHUHQ010000015">
    <property type="protein sequence ID" value="MFD2044457.1"/>
    <property type="molecule type" value="Genomic_DNA"/>
</dbReference>
<organism evidence="1 2">
    <name type="scientific">Ornithinibacillus salinisoli</name>
    <dbReference type="NCBI Taxonomy" id="1848459"/>
    <lineage>
        <taxon>Bacteria</taxon>
        <taxon>Bacillati</taxon>
        <taxon>Bacillota</taxon>
        <taxon>Bacilli</taxon>
        <taxon>Bacillales</taxon>
        <taxon>Bacillaceae</taxon>
        <taxon>Ornithinibacillus</taxon>
    </lineage>
</organism>
<sequence length="62" mass="6632">MDIAAMSVAMNQAQVRSDASLAVMDNVMNVMEQQGTQLTEMLQQTVSGAPHPSLGNQVDLQV</sequence>
<protein>
    <submittedName>
        <fullName evidence="1">YjfB family protein</fullName>
    </submittedName>
</protein>
<comment type="caution">
    <text evidence="1">The sequence shown here is derived from an EMBL/GenBank/DDBJ whole genome shotgun (WGS) entry which is preliminary data.</text>
</comment>